<accession>A0A7T8GUE2</accession>
<evidence type="ECO:0000313" key="2">
    <source>
        <dbReference type="EMBL" id="QQP37984.1"/>
    </source>
</evidence>
<feature type="region of interest" description="Disordered" evidence="1">
    <location>
        <begin position="1"/>
        <end position="34"/>
    </location>
</feature>
<dbReference type="AlphaFoldDB" id="A0A7T8GUE2"/>
<dbReference type="EMBL" id="CP045902">
    <property type="protein sequence ID" value="QQP37984.1"/>
    <property type="molecule type" value="Genomic_DNA"/>
</dbReference>
<dbReference type="Proteomes" id="UP000595437">
    <property type="component" value="Chromosome 13"/>
</dbReference>
<protein>
    <submittedName>
        <fullName evidence="2">Uncharacterized protein</fullName>
    </submittedName>
</protein>
<sequence>IQELVNPPSSTDEIEERGSNTENNSNKIYEKTTKKPPYTYTELITQALKDKQL</sequence>
<organism evidence="2 3">
    <name type="scientific">Caligus rogercresseyi</name>
    <name type="common">Sea louse</name>
    <dbReference type="NCBI Taxonomy" id="217165"/>
    <lineage>
        <taxon>Eukaryota</taxon>
        <taxon>Metazoa</taxon>
        <taxon>Ecdysozoa</taxon>
        <taxon>Arthropoda</taxon>
        <taxon>Crustacea</taxon>
        <taxon>Multicrustacea</taxon>
        <taxon>Hexanauplia</taxon>
        <taxon>Copepoda</taxon>
        <taxon>Siphonostomatoida</taxon>
        <taxon>Caligidae</taxon>
        <taxon>Caligus</taxon>
    </lineage>
</organism>
<evidence type="ECO:0000313" key="3">
    <source>
        <dbReference type="Proteomes" id="UP000595437"/>
    </source>
</evidence>
<evidence type="ECO:0000256" key="1">
    <source>
        <dbReference type="SAM" id="MobiDB-lite"/>
    </source>
</evidence>
<reference evidence="3" key="1">
    <citation type="submission" date="2021-01" db="EMBL/GenBank/DDBJ databases">
        <title>Caligus Genome Assembly.</title>
        <authorList>
            <person name="Gallardo-Escarate C."/>
        </authorList>
    </citation>
    <scope>NUCLEOTIDE SEQUENCE [LARGE SCALE GENOMIC DNA]</scope>
</reference>
<proteinExistence type="predicted"/>
<feature type="non-terminal residue" evidence="2">
    <location>
        <position position="1"/>
    </location>
</feature>
<name>A0A7T8GUE2_CALRO</name>
<keyword evidence="3" id="KW-1185">Reference proteome</keyword>
<gene>
    <name evidence="2" type="ORF">FKW44_018443</name>
</gene>